<evidence type="ECO:0000256" key="1">
    <source>
        <dbReference type="SAM" id="Phobius"/>
    </source>
</evidence>
<evidence type="ECO:0000313" key="3">
    <source>
        <dbReference type="Proteomes" id="UP000515804"/>
    </source>
</evidence>
<keyword evidence="3" id="KW-1185">Reference proteome</keyword>
<reference evidence="2 3" key="1">
    <citation type="submission" date="2020-08" db="EMBL/GenBank/DDBJ databases">
        <title>Genome sequence of Thermomonas carbonis KCTC 42013T.</title>
        <authorList>
            <person name="Hyun D.-W."/>
            <person name="Bae J.-W."/>
        </authorList>
    </citation>
    <scope>NUCLEOTIDE SEQUENCE [LARGE SCALE GENOMIC DNA]</scope>
    <source>
        <strain evidence="2 3">KCTC 42013</strain>
    </source>
</reference>
<protein>
    <submittedName>
        <fullName evidence="2">DUF58 domain-containing protein</fullName>
    </submittedName>
</protein>
<name>A0A7G9SMT2_9GAMM</name>
<dbReference type="EMBL" id="CP060719">
    <property type="protein sequence ID" value="QNN69157.1"/>
    <property type="molecule type" value="Genomic_DNA"/>
</dbReference>
<feature type="transmembrane region" description="Helical" evidence="1">
    <location>
        <begin position="30"/>
        <end position="53"/>
    </location>
</feature>
<keyword evidence="1" id="KW-0472">Membrane</keyword>
<keyword evidence="1" id="KW-0812">Transmembrane</keyword>
<dbReference type="KEGG" id="tcn:H9L16_10660"/>
<dbReference type="AlphaFoldDB" id="A0A7G9SMT2"/>
<feature type="transmembrane region" description="Helical" evidence="1">
    <location>
        <begin position="59"/>
        <end position="78"/>
    </location>
</feature>
<evidence type="ECO:0000313" key="2">
    <source>
        <dbReference type="EMBL" id="QNN69157.1"/>
    </source>
</evidence>
<sequence>MREALRRRLQSWTRPRQPEPLPVLLRRNRIYVLPTATGLFFGLLLGTMGLGALNFNNNPALLLALLLAGAAQASLIAAHMQLSGVRLLAVSADPVAAGQDLRLKIALDTVDARVRRGLRVAAADAAVHATLDSHGTTVELLLPTQRRGWLALPRLELATVQPLGLARAWSYVWPNQSVLVYPAAEAQAPPLPAPAGGKGKPRPARAGDDVHHLRNYRAGDTPRSVAWKASARRDTLLVREYEQQLSGELVLDWQATHGLPHEQRIRRLARWVDDAEREGRRYGLLLPGQPAIAMGLGALQRHRCLRALALLPGETAHG</sequence>
<dbReference type="PANTHER" id="PTHR34351:SF1">
    <property type="entry name" value="SLR1927 PROTEIN"/>
    <property type="match status" value="1"/>
</dbReference>
<dbReference type="Proteomes" id="UP000515804">
    <property type="component" value="Chromosome"/>
</dbReference>
<keyword evidence="1" id="KW-1133">Transmembrane helix</keyword>
<gene>
    <name evidence="2" type="ORF">H9L16_10660</name>
</gene>
<proteinExistence type="predicted"/>
<dbReference type="PANTHER" id="PTHR34351">
    <property type="entry name" value="SLR1927 PROTEIN-RELATED"/>
    <property type="match status" value="1"/>
</dbReference>
<organism evidence="2 3">
    <name type="scientific">Thermomonas carbonis</name>
    <dbReference type="NCBI Taxonomy" id="1463158"/>
    <lineage>
        <taxon>Bacteria</taxon>
        <taxon>Pseudomonadati</taxon>
        <taxon>Pseudomonadota</taxon>
        <taxon>Gammaproteobacteria</taxon>
        <taxon>Lysobacterales</taxon>
        <taxon>Lysobacteraceae</taxon>
        <taxon>Thermomonas</taxon>
    </lineage>
</organism>
<dbReference type="RefSeq" id="WP_187551680.1">
    <property type="nucleotide sequence ID" value="NZ_BMZL01000002.1"/>
</dbReference>
<accession>A0A7G9SMT2</accession>